<evidence type="ECO:0000313" key="1">
    <source>
        <dbReference type="EMBL" id="MBB6051705.1"/>
    </source>
</evidence>
<proteinExistence type="predicted"/>
<accession>A0A7W9W823</accession>
<dbReference type="RefSeq" id="WP_184199224.1">
    <property type="nucleotide sequence ID" value="NZ_JACHGW010000003.1"/>
</dbReference>
<sequence length="120" mass="13527">MRTASFVLMGLKYDPKFVEKLMGKNVLELSSTYQALMKEGLEKGIELGREQGRELGLEQGLEQGKEQALRASLLRIGEKRLRKPTETVLATLENVREPALLEQLLDKVLEAESWDELLAA</sequence>
<reference evidence="1 2" key="1">
    <citation type="submission" date="2020-08" db="EMBL/GenBank/DDBJ databases">
        <title>Genomic Encyclopedia of Type Strains, Phase IV (KMG-IV): sequencing the most valuable type-strain genomes for metagenomic binning, comparative biology and taxonomic classification.</title>
        <authorList>
            <person name="Goeker M."/>
        </authorList>
    </citation>
    <scope>NUCLEOTIDE SEQUENCE [LARGE SCALE GENOMIC DNA]</scope>
    <source>
        <strain evidence="1 2">DSM 23562</strain>
    </source>
</reference>
<gene>
    <name evidence="1" type="ORF">HNQ39_003515</name>
</gene>
<dbReference type="EMBL" id="JACHGW010000003">
    <property type="protein sequence ID" value="MBB6051705.1"/>
    <property type="molecule type" value="Genomic_DNA"/>
</dbReference>
<name>A0A7W9W823_ARMRO</name>
<dbReference type="AlphaFoldDB" id="A0A7W9W823"/>
<comment type="caution">
    <text evidence="1">The sequence shown here is derived from an EMBL/GenBank/DDBJ whole genome shotgun (WGS) entry which is preliminary data.</text>
</comment>
<protein>
    <submittedName>
        <fullName evidence="1">Putative transposase YdaD</fullName>
    </submittedName>
</protein>
<evidence type="ECO:0000313" key="2">
    <source>
        <dbReference type="Proteomes" id="UP000520814"/>
    </source>
</evidence>
<dbReference type="Proteomes" id="UP000520814">
    <property type="component" value="Unassembled WGS sequence"/>
</dbReference>
<organism evidence="1 2">
    <name type="scientific">Armatimonas rosea</name>
    <dbReference type="NCBI Taxonomy" id="685828"/>
    <lineage>
        <taxon>Bacteria</taxon>
        <taxon>Bacillati</taxon>
        <taxon>Armatimonadota</taxon>
        <taxon>Armatimonadia</taxon>
        <taxon>Armatimonadales</taxon>
        <taxon>Armatimonadaceae</taxon>
        <taxon>Armatimonas</taxon>
    </lineage>
</organism>
<keyword evidence="2" id="KW-1185">Reference proteome</keyword>